<dbReference type="RefSeq" id="WP_354697981.1">
    <property type="nucleotide sequence ID" value="NZ_CP114014.1"/>
</dbReference>
<reference evidence="2" key="1">
    <citation type="submission" date="2022-12" db="EMBL/GenBank/DDBJ databases">
        <title>Paraconexibacter alkalitolerans sp. nov. and Baekduia alba sp. nov., isolated from soil and emended description of the genera Paraconexibacter (Chun et al., 2020) and Baekduia (An et al., 2020).</title>
        <authorList>
            <person name="Vieira S."/>
            <person name="Huber K.J."/>
            <person name="Geppert A."/>
            <person name="Wolf J."/>
            <person name="Neumann-Schaal M."/>
            <person name="Muesken M."/>
            <person name="Overmann J."/>
        </authorList>
    </citation>
    <scope>NUCLEOTIDE SEQUENCE</scope>
    <source>
        <strain evidence="2">AEG42_29</strain>
    </source>
</reference>
<feature type="domain" description="Limonene-1,2-epoxide hydrolase" evidence="1">
    <location>
        <begin position="64"/>
        <end position="166"/>
    </location>
</feature>
<organism evidence="2">
    <name type="scientific">Paraconexibacter sp. AEG42_29</name>
    <dbReference type="NCBI Taxonomy" id="2997339"/>
    <lineage>
        <taxon>Bacteria</taxon>
        <taxon>Bacillati</taxon>
        <taxon>Actinomycetota</taxon>
        <taxon>Thermoleophilia</taxon>
        <taxon>Solirubrobacterales</taxon>
        <taxon>Paraconexibacteraceae</taxon>
        <taxon>Paraconexibacter</taxon>
    </lineage>
</organism>
<dbReference type="Gene3D" id="3.10.450.50">
    <property type="match status" value="1"/>
</dbReference>
<dbReference type="Pfam" id="PF07858">
    <property type="entry name" value="LEH"/>
    <property type="match status" value="1"/>
</dbReference>
<dbReference type="AlphaFoldDB" id="A0AAU7AYP0"/>
<gene>
    <name evidence="2" type="ORF">DSM112329_03641</name>
</gene>
<dbReference type="InterPro" id="IPR032710">
    <property type="entry name" value="NTF2-like_dom_sf"/>
</dbReference>
<sequence length="176" mass="19809">MEYPNLHGETLIIVEGAFINGLGWPAMVASRHDTTAQESVDYAQLATRFFSRWAVSFDETCAAFESLLAPACRWEQRPLMVTNTRVGALRFLRLSHQLLGLETIDVELPHLVATGNVVLCERIDHLRRRDGSLIASARVAGILEFDGDHLVAWREHFDAVGFALQMPRNALIRRAR</sequence>
<proteinExistence type="predicted"/>
<dbReference type="EMBL" id="CP114014">
    <property type="protein sequence ID" value="XAY06763.1"/>
    <property type="molecule type" value="Genomic_DNA"/>
</dbReference>
<dbReference type="InterPro" id="IPR013100">
    <property type="entry name" value="LEH"/>
</dbReference>
<accession>A0AAU7AYP0</accession>
<evidence type="ECO:0000259" key="1">
    <source>
        <dbReference type="Pfam" id="PF07858"/>
    </source>
</evidence>
<dbReference type="KEGG" id="parq:DSM112329_03641"/>
<protein>
    <recommendedName>
        <fullName evidence="1">Limonene-1,2-epoxide hydrolase domain-containing protein</fullName>
    </recommendedName>
</protein>
<dbReference type="SUPFAM" id="SSF54427">
    <property type="entry name" value="NTF2-like"/>
    <property type="match status" value="1"/>
</dbReference>
<evidence type="ECO:0000313" key="2">
    <source>
        <dbReference type="EMBL" id="XAY06763.1"/>
    </source>
</evidence>
<name>A0AAU7AYP0_9ACTN</name>